<feature type="disulfide bond" evidence="9">
    <location>
        <begin position="254"/>
        <end position="297"/>
    </location>
</feature>
<dbReference type="InterPro" id="IPR017452">
    <property type="entry name" value="GPCR_Rhodpsn_7TM"/>
</dbReference>
<name>A0ABP0F8A7_CLALP</name>
<dbReference type="CDD" id="cd00637">
    <property type="entry name" value="7tm_classA_rhodopsin-like"/>
    <property type="match status" value="1"/>
</dbReference>
<keyword evidence="6 10" id="KW-0472">Membrane</keyword>
<keyword evidence="4" id="KW-0677">Repeat</keyword>
<evidence type="ECO:0000256" key="2">
    <source>
        <dbReference type="ARBA" id="ARBA00022659"/>
    </source>
</evidence>
<comment type="subcellular location">
    <subcellularLocation>
        <location evidence="1">Membrane</location>
    </subcellularLocation>
</comment>
<keyword evidence="5 10" id="KW-1133">Transmembrane helix</keyword>
<dbReference type="SUPFAM" id="SSF81321">
    <property type="entry name" value="Family A G protein-coupled receptor-like"/>
    <property type="match status" value="1"/>
</dbReference>
<dbReference type="Gene3D" id="2.20.28.230">
    <property type="match status" value="1"/>
</dbReference>
<evidence type="ECO:0000256" key="1">
    <source>
        <dbReference type="ARBA" id="ARBA00004370"/>
    </source>
</evidence>
<evidence type="ECO:0000313" key="14">
    <source>
        <dbReference type="Proteomes" id="UP001642483"/>
    </source>
</evidence>
<evidence type="ECO:0000256" key="8">
    <source>
        <dbReference type="ARBA" id="ARBA00023180"/>
    </source>
</evidence>
<gene>
    <name evidence="13" type="ORF">CVLEPA_LOCUS4339</name>
</gene>
<feature type="domain" description="Sushi" evidence="12">
    <location>
        <begin position="252"/>
        <end position="316"/>
    </location>
</feature>
<organism evidence="13 14">
    <name type="scientific">Clavelina lepadiformis</name>
    <name type="common">Light-bulb sea squirt</name>
    <name type="synonym">Ascidia lepadiformis</name>
    <dbReference type="NCBI Taxonomy" id="159417"/>
    <lineage>
        <taxon>Eukaryota</taxon>
        <taxon>Metazoa</taxon>
        <taxon>Chordata</taxon>
        <taxon>Tunicata</taxon>
        <taxon>Ascidiacea</taxon>
        <taxon>Aplousobranchia</taxon>
        <taxon>Clavelinidae</taxon>
        <taxon>Clavelina</taxon>
    </lineage>
</organism>
<dbReference type="Gene3D" id="2.10.70.10">
    <property type="entry name" value="Complement Module, domain 1"/>
    <property type="match status" value="7"/>
</dbReference>
<reference evidence="13 14" key="1">
    <citation type="submission" date="2024-02" db="EMBL/GenBank/DDBJ databases">
        <authorList>
            <person name="Daric V."/>
            <person name="Darras S."/>
        </authorList>
    </citation>
    <scope>NUCLEOTIDE SEQUENCE [LARGE SCALE GENOMIC DNA]</scope>
</reference>
<dbReference type="SUPFAM" id="SSF57535">
    <property type="entry name" value="Complement control module/SCR domain"/>
    <property type="match status" value="8"/>
</dbReference>
<dbReference type="Proteomes" id="UP001642483">
    <property type="component" value="Unassembled WGS sequence"/>
</dbReference>
<sequence length="1123" mass="123669">MLGCNNRPHTPYDYVHFMHEDPGTNDTKTMVALCTESSGPSCITKRFVCINGRWNESSPLSSNDCGIPPPIPNAQVFGRSTRELSHATYFCDSGFMTLDKTLTTCYKGQWNLSPLPTCTEPETGCGNPKVFAKARISEFKSRPPYLPSEKVSYECIEGFVLDPPNGGDNICLAGNIWSLESIYKRFPECKKDCGRPPEVANASITVATTFVGSLAQYVCKRGLATTDPTISMCEEDGRWDLTSLPRCIVPRTGCGNPLSLEDGKFLSLAPFQESENITYICNNGFKLVALFGSNSTCTSGNVWSLETEDKFPYCQPDCSKVPPVPRGSEYAINGKVISQDDSFGDEILISFRCQKNYVMFTNATLHCKAGVWKWMKDDEETDQPICGADCGPLPTVSNASLHMTSTTEGSNAHYVCNTGFYTTDKSTAACRLDGKWSLNSPPSCLLPKQGCGNPTWLENGKYNADYDKFRPLKPPFAEDKTVTYQCDDGYDIIAPNGTISTCQAGNTWSLKKLSPGFPKCRLKTEYIPNHSLACNKNFRNSPKLNCSLADASLPLVKNATLIVINESSASYVCETGFIAMNSTELFCLKNDTWEIHQTPNCFAPAEGCGNPPRLCNGEFVGKPTYDEEETITYHCDVGFIPIAPDGLVNTCKGGNSWSQMPHSEGFPKCLSVCSNLPSIPPEGKIVKYPVLSEGGYYLPGSSLKFHCGASISPLVCQDGLWFPKPSPYLDCLLLQSVIFDLAGGPLITVKDKKGVSMNLTEYLCELPGFCRGSRSEIVSECRNKTLISCDACGMVGAAVFLSFAVLLGLAILVGNALVIMVEVRRYRRNAINKIGICRCSLAVADILTGLQILVLVVYNFSWTMNSTSYELIQEQLALRGSPVAYVFGCLLVFGVMSSLYHLVYMGGERLFAITKPLKYRMQSKNSVYLGLLTVWILSIISSTVLAWFPDKFTFTYFASIFLYFPTLKDKASDTNFTASIIILVVFYVIPYLLMTTSCVGSAIIIFQSNKLMVNKQSEGAKSSASARKRQLSVLKTVTMMQIGFTITIIPLVVFSALYYAGYFNCTQLALPHMITFYLSTANSFINVPIYSLREKEFRLDIARAFGRKRMQGKLSTVTRTTSA</sequence>
<feature type="domain" description="Sushi" evidence="12">
    <location>
        <begin position="191"/>
        <end position="249"/>
    </location>
</feature>
<feature type="domain" description="Sushi" evidence="12">
    <location>
        <begin position="63"/>
        <end position="120"/>
    </location>
</feature>
<accession>A0ABP0F8A7</accession>
<evidence type="ECO:0000256" key="5">
    <source>
        <dbReference type="ARBA" id="ARBA00022989"/>
    </source>
</evidence>
<keyword evidence="7 9" id="KW-1015">Disulfide bond</keyword>
<dbReference type="PANTHER" id="PTHR19325:SF567">
    <property type="entry name" value="SUSHI, VON WILLEBRAND FACTOR TYPE A, EGF AND PENTRAXIN DOMAIN-CONTAINING PROTEIN 1-LIKE"/>
    <property type="match status" value="1"/>
</dbReference>
<feature type="transmembrane region" description="Helical" evidence="10">
    <location>
        <begin position="927"/>
        <end position="948"/>
    </location>
</feature>
<feature type="transmembrane region" description="Helical" evidence="10">
    <location>
        <begin position="1037"/>
        <end position="1062"/>
    </location>
</feature>
<dbReference type="InterPro" id="IPR000276">
    <property type="entry name" value="GPCR_Rhodpsn"/>
</dbReference>
<feature type="transmembrane region" description="Helical" evidence="10">
    <location>
        <begin position="841"/>
        <end position="862"/>
    </location>
</feature>
<feature type="domain" description="Sushi" evidence="12">
    <location>
        <begin position="544"/>
        <end position="603"/>
    </location>
</feature>
<evidence type="ECO:0000313" key="13">
    <source>
        <dbReference type="EMBL" id="CAK8674659.1"/>
    </source>
</evidence>
<feature type="transmembrane region" description="Helical" evidence="10">
    <location>
        <begin position="1074"/>
        <end position="1092"/>
    </location>
</feature>
<dbReference type="Pfam" id="PF00084">
    <property type="entry name" value="Sushi"/>
    <property type="match status" value="5"/>
</dbReference>
<keyword evidence="3 10" id="KW-0812">Transmembrane</keyword>
<comment type="caution">
    <text evidence="9">Lacks conserved residue(s) required for the propagation of feature annotation.</text>
</comment>
<feature type="domain" description="Sushi" evidence="12">
    <location>
        <begin position="449"/>
        <end position="522"/>
    </location>
</feature>
<dbReference type="InterPro" id="IPR050350">
    <property type="entry name" value="Compl-Cell_Adhes-Reg"/>
</dbReference>
<dbReference type="InterPro" id="IPR000436">
    <property type="entry name" value="Sushi_SCR_CCP_dom"/>
</dbReference>
<feature type="domain" description="G-protein coupled receptors family 1 profile" evidence="11">
    <location>
        <begin position="814"/>
        <end position="1090"/>
    </location>
</feature>
<comment type="caution">
    <text evidence="13">The sequence shown here is derived from an EMBL/GenBank/DDBJ whole genome shotgun (WGS) entry which is preliminary data.</text>
</comment>
<feature type="disulfide bond" evidence="9">
    <location>
        <begin position="608"/>
        <end position="651"/>
    </location>
</feature>
<dbReference type="Pfam" id="PF00001">
    <property type="entry name" value="7tm_1"/>
    <property type="match status" value="1"/>
</dbReference>
<evidence type="ECO:0008006" key="15">
    <source>
        <dbReference type="Google" id="ProtNLM"/>
    </source>
</evidence>
<dbReference type="EMBL" id="CAWYQH010000013">
    <property type="protein sequence ID" value="CAK8674659.1"/>
    <property type="molecule type" value="Genomic_DNA"/>
</dbReference>
<evidence type="ECO:0000259" key="11">
    <source>
        <dbReference type="PROSITE" id="PS50262"/>
    </source>
</evidence>
<dbReference type="SMART" id="SM00032">
    <property type="entry name" value="CCP"/>
    <property type="match status" value="10"/>
</dbReference>
<evidence type="ECO:0000256" key="7">
    <source>
        <dbReference type="ARBA" id="ARBA00023157"/>
    </source>
</evidence>
<evidence type="ECO:0000256" key="4">
    <source>
        <dbReference type="ARBA" id="ARBA00022737"/>
    </source>
</evidence>
<feature type="domain" description="Sushi" evidence="12">
    <location>
        <begin position="606"/>
        <end position="671"/>
    </location>
</feature>
<feature type="transmembrane region" description="Helical" evidence="10">
    <location>
        <begin position="794"/>
        <end position="820"/>
    </location>
</feature>
<dbReference type="PANTHER" id="PTHR19325">
    <property type="entry name" value="COMPLEMENT COMPONENT-RELATED SUSHI DOMAIN-CONTAINING"/>
    <property type="match status" value="1"/>
</dbReference>
<keyword evidence="2 9" id="KW-0768">Sushi</keyword>
<feature type="disulfide bond" evidence="9">
    <location>
        <begin position="91"/>
        <end position="118"/>
    </location>
</feature>
<keyword evidence="14" id="KW-1185">Reference proteome</keyword>
<evidence type="ECO:0000256" key="3">
    <source>
        <dbReference type="ARBA" id="ARBA00022692"/>
    </source>
</evidence>
<proteinExistence type="predicted"/>
<evidence type="ECO:0000256" key="9">
    <source>
        <dbReference type="PROSITE-ProRule" id="PRU00302"/>
    </source>
</evidence>
<keyword evidence="8" id="KW-0325">Glycoprotein</keyword>
<protein>
    <recommendedName>
        <fullName evidence="15">Sushi, von Willebrand factor type A, EGF and pentraxin domain-containing protein 1</fullName>
    </recommendedName>
</protein>
<evidence type="ECO:0000256" key="10">
    <source>
        <dbReference type="SAM" id="Phobius"/>
    </source>
</evidence>
<dbReference type="PROSITE" id="PS50923">
    <property type="entry name" value="SUSHI"/>
    <property type="match status" value="7"/>
</dbReference>
<dbReference type="InterPro" id="IPR035976">
    <property type="entry name" value="Sushi/SCR/CCP_sf"/>
</dbReference>
<dbReference type="PRINTS" id="PR00237">
    <property type="entry name" value="GPCRRHODOPSN"/>
</dbReference>
<feature type="transmembrane region" description="Helical" evidence="10">
    <location>
        <begin position="882"/>
        <end position="906"/>
    </location>
</feature>
<feature type="transmembrane region" description="Helical" evidence="10">
    <location>
        <begin position="980"/>
        <end position="1006"/>
    </location>
</feature>
<evidence type="ECO:0000259" key="12">
    <source>
        <dbReference type="PROSITE" id="PS50923"/>
    </source>
</evidence>
<evidence type="ECO:0000256" key="6">
    <source>
        <dbReference type="ARBA" id="ARBA00023136"/>
    </source>
</evidence>
<dbReference type="CDD" id="cd00033">
    <property type="entry name" value="CCP"/>
    <property type="match status" value="6"/>
</dbReference>
<dbReference type="PROSITE" id="PS50262">
    <property type="entry name" value="G_PROTEIN_RECEP_F1_2"/>
    <property type="match status" value="1"/>
</dbReference>
<dbReference type="Gene3D" id="1.20.1070.10">
    <property type="entry name" value="Rhodopsin 7-helix transmembrane proteins"/>
    <property type="match status" value="1"/>
</dbReference>
<feature type="domain" description="Sushi" evidence="12">
    <location>
        <begin position="388"/>
        <end position="446"/>
    </location>
</feature>